<evidence type="ECO:0000256" key="1">
    <source>
        <dbReference type="SAM" id="MobiDB-lite"/>
    </source>
</evidence>
<reference evidence="2 3" key="1">
    <citation type="submission" date="2024-01" db="EMBL/GenBank/DDBJ databases">
        <title>The genomes of 5 underutilized Papilionoideae crops provide insights into root nodulation and disease resistanc.</title>
        <authorList>
            <person name="Yuan L."/>
        </authorList>
    </citation>
    <scope>NUCLEOTIDE SEQUENCE [LARGE SCALE GENOMIC DNA]</scope>
    <source>
        <strain evidence="2">ZHUSHIDOU_FW_LH</strain>
        <tissue evidence="2">Leaf</tissue>
    </source>
</reference>
<name>A0AAN9F794_CROPI</name>
<dbReference type="Proteomes" id="UP001372338">
    <property type="component" value="Unassembled WGS sequence"/>
</dbReference>
<dbReference type="AlphaFoldDB" id="A0AAN9F794"/>
<accession>A0AAN9F794</accession>
<comment type="caution">
    <text evidence="2">The sequence shown here is derived from an EMBL/GenBank/DDBJ whole genome shotgun (WGS) entry which is preliminary data.</text>
</comment>
<keyword evidence="3" id="KW-1185">Reference proteome</keyword>
<sequence length="93" mass="10528">MRKGTQGNAEKSSNLRKLDEGDHSDQGMKLLKSNKDQHTGLKTTIYTLNWPNSLFQRTFIACHADGTSRLDFDYDRAIGFLHNSLSMLAVIKQ</sequence>
<evidence type="ECO:0000313" key="2">
    <source>
        <dbReference type="EMBL" id="KAK7270186.1"/>
    </source>
</evidence>
<dbReference type="EMBL" id="JAYWIO010000004">
    <property type="protein sequence ID" value="KAK7270186.1"/>
    <property type="molecule type" value="Genomic_DNA"/>
</dbReference>
<feature type="region of interest" description="Disordered" evidence="1">
    <location>
        <begin position="1"/>
        <end position="35"/>
    </location>
</feature>
<feature type="compositionally biased region" description="Basic and acidic residues" evidence="1">
    <location>
        <begin position="16"/>
        <end position="26"/>
    </location>
</feature>
<protein>
    <submittedName>
        <fullName evidence="2">Uncharacterized protein</fullName>
    </submittedName>
</protein>
<gene>
    <name evidence="2" type="ORF">RIF29_23146</name>
</gene>
<feature type="compositionally biased region" description="Polar residues" evidence="1">
    <location>
        <begin position="1"/>
        <end position="12"/>
    </location>
</feature>
<evidence type="ECO:0000313" key="3">
    <source>
        <dbReference type="Proteomes" id="UP001372338"/>
    </source>
</evidence>
<proteinExistence type="predicted"/>
<organism evidence="2 3">
    <name type="scientific">Crotalaria pallida</name>
    <name type="common">Smooth rattlebox</name>
    <name type="synonym">Crotalaria striata</name>
    <dbReference type="NCBI Taxonomy" id="3830"/>
    <lineage>
        <taxon>Eukaryota</taxon>
        <taxon>Viridiplantae</taxon>
        <taxon>Streptophyta</taxon>
        <taxon>Embryophyta</taxon>
        <taxon>Tracheophyta</taxon>
        <taxon>Spermatophyta</taxon>
        <taxon>Magnoliopsida</taxon>
        <taxon>eudicotyledons</taxon>
        <taxon>Gunneridae</taxon>
        <taxon>Pentapetalae</taxon>
        <taxon>rosids</taxon>
        <taxon>fabids</taxon>
        <taxon>Fabales</taxon>
        <taxon>Fabaceae</taxon>
        <taxon>Papilionoideae</taxon>
        <taxon>50 kb inversion clade</taxon>
        <taxon>genistoids sensu lato</taxon>
        <taxon>core genistoids</taxon>
        <taxon>Crotalarieae</taxon>
        <taxon>Crotalaria</taxon>
    </lineage>
</organism>